<dbReference type="EMBL" id="QRPV01000003">
    <property type="protein sequence ID" value="RHM46210.1"/>
    <property type="molecule type" value="Genomic_DNA"/>
</dbReference>
<dbReference type="EMBL" id="DYVS01000049">
    <property type="protein sequence ID" value="HJF69586.1"/>
    <property type="molecule type" value="Genomic_DNA"/>
</dbReference>
<dbReference type="PANTHER" id="PTHR33933:SF1">
    <property type="entry name" value="PROTEIN ADENYLYLTRANSFERASE MNTA-RELATED"/>
    <property type="match status" value="1"/>
</dbReference>
<dbReference type="AlphaFoldDB" id="A0A415QP52"/>
<dbReference type="Pfam" id="PF01909">
    <property type="entry name" value="NTP_transf_2"/>
    <property type="match status" value="1"/>
</dbReference>
<dbReference type="SUPFAM" id="SSF81301">
    <property type="entry name" value="Nucleotidyltransferase"/>
    <property type="match status" value="1"/>
</dbReference>
<name>A0A415QP52_9BACT</name>
<reference evidence="2" key="2">
    <citation type="journal article" date="2021" name="PeerJ">
        <title>Extensive microbial diversity within the chicken gut microbiome revealed by metagenomics and culture.</title>
        <authorList>
            <person name="Gilroy R."/>
            <person name="Ravi A."/>
            <person name="Getino M."/>
            <person name="Pursley I."/>
            <person name="Horton D.L."/>
            <person name="Alikhan N.F."/>
            <person name="Baker D."/>
            <person name="Gharbi K."/>
            <person name="Hall N."/>
            <person name="Watson M."/>
            <person name="Adriaenssens E.M."/>
            <person name="Foster-Nyarko E."/>
            <person name="Jarju S."/>
            <person name="Secka A."/>
            <person name="Antonio M."/>
            <person name="Oren A."/>
            <person name="Chaudhuri R.R."/>
            <person name="La Ragione R."/>
            <person name="Hildebrand F."/>
            <person name="Pallen M.J."/>
        </authorList>
    </citation>
    <scope>NUCLEOTIDE SEQUENCE</scope>
    <source>
        <strain evidence="2">6966</strain>
    </source>
</reference>
<reference evidence="2" key="3">
    <citation type="submission" date="2021-09" db="EMBL/GenBank/DDBJ databases">
        <authorList>
            <person name="Gilroy R."/>
        </authorList>
    </citation>
    <scope>NUCLEOTIDE SEQUENCE</scope>
    <source>
        <strain evidence="2">6966</strain>
    </source>
</reference>
<dbReference type="InterPro" id="IPR002934">
    <property type="entry name" value="Polymerase_NTP_transf_dom"/>
</dbReference>
<gene>
    <name evidence="3" type="ORF">DWZ68_04440</name>
    <name evidence="2" type="ORF">K8V05_02385</name>
</gene>
<evidence type="ECO:0000313" key="2">
    <source>
        <dbReference type="EMBL" id="HJF69586.1"/>
    </source>
</evidence>
<keyword evidence="3" id="KW-0808">Transferase</keyword>
<comment type="caution">
    <text evidence="3">The sequence shown here is derived from an EMBL/GenBank/DDBJ whole genome shotgun (WGS) entry which is preliminary data.</text>
</comment>
<dbReference type="CDD" id="cd05403">
    <property type="entry name" value="NT_KNTase_like"/>
    <property type="match status" value="1"/>
</dbReference>
<proteinExistence type="predicted"/>
<feature type="domain" description="Polymerase nucleotidyl transferase" evidence="1">
    <location>
        <begin position="11"/>
        <end position="54"/>
    </location>
</feature>
<evidence type="ECO:0000313" key="4">
    <source>
        <dbReference type="Proteomes" id="UP000286038"/>
    </source>
</evidence>
<dbReference type="Proteomes" id="UP000742098">
    <property type="component" value="Unassembled WGS sequence"/>
</dbReference>
<dbReference type="RefSeq" id="WP_118310361.1">
    <property type="nucleotide sequence ID" value="NZ_CABJDM010000003.1"/>
</dbReference>
<dbReference type="InterPro" id="IPR043519">
    <property type="entry name" value="NT_sf"/>
</dbReference>
<accession>A0A415QP52</accession>
<dbReference type="GO" id="GO:0016779">
    <property type="term" value="F:nucleotidyltransferase activity"/>
    <property type="evidence" value="ECO:0007669"/>
    <property type="project" value="InterPro"/>
</dbReference>
<sequence>MVKTREYILGRIKEILRTVAPETKAILYGSQARGDAHKDSDWDILILVDKSRLEPSDYDDIAYPLVEFGWTINECISPVMYTLKDWLKYSFTPFFHNVKKEGIEL</sequence>
<protein>
    <submittedName>
        <fullName evidence="3">Nucleotidyltransferase domain-containing protein</fullName>
    </submittedName>
</protein>
<dbReference type="Proteomes" id="UP000286038">
    <property type="component" value="Unassembled WGS sequence"/>
</dbReference>
<dbReference type="InterPro" id="IPR052548">
    <property type="entry name" value="Type_VII_TA_antitoxin"/>
</dbReference>
<reference evidence="3 4" key="1">
    <citation type="submission" date="2018-08" db="EMBL/GenBank/DDBJ databases">
        <title>A genome reference for cultivated species of the human gut microbiota.</title>
        <authorList>
            <person name="Zou Y."/>
            <person name="Xue W."/>
            <person name="Luo G."/>
        </authorList>
    </citation>
    <scope>NUCLEOTIDE SEQUENCE [LARGE SCALE GENOMIC DNA]</scope>
    <source>
        <strain evidence="3 4">AF34-33</strain>
    </source>
</reference>
<dbReference type="PANTHER" id="PTHR33933">
    <property type="entry name" value="NUCLEOTIDYLTRANSFERASE"/>
    <property type="match status" value="1"/>
</dbReference>
<evidence type="ECO:0000259" key="1">
    <source>
        <dbReference type="Pfam" id="PF01909"/>
    </source>
</evidence>
<evidence type="ECO:0000313" key="3">
    <source>
        <dbReference type="EMBL" id="RHM46210.1"/>
    </source>
</evidence>
<dbReference type="Gene3D" id="3.30.460.10">
    <property type="entry name" value="Beta Polymerase, domain 2"/>
    <property type="match status" value="1"/>
</dbReference>
<organism evidence="3 4">
    <name type="scientific">Butyricimonas virosa</name>
    <dbReference type="NCBI Taxonomy" id="544645"/>
    <lineage>
        <taxon>Bacteria</taxon>
        <taxon>Pseudomonadati</taxon>
        <taxon>Bacteroidota</taxon>
        <taxon>Bacteroidia</taxon>
        <taxon>Bacteroidales</taxon>
        <taxon>Odoribacteraceae</taxon>
        <taxon>Butyricimonas</taxon>
    </lineage>
</organism>